<evidence type="ECO:0000313" key="2">
    <source>
        <dbReference type="Proteomes" id="UP000009273"/>
    </source>
</evidence>
<dbReference type="RefSeq" id="YP_009015707.1">
    <property type="nucleotide sequence ID" value="NC_023719.1"/>
</dbReference>
<reference evidence="1 2" key="1">
    <citation type="submission" date="2011-09" db="EMBL/GenBank/DDBJ databases">
        <authorList>
            <person name="Pope W.H."/>
            <person name="Pedulla M.L."/>
            <person name="Ford M.E."/>
            <person name="Peebles C.L."/>
            <person name="Hatfull G.H."/>
            <person name="Hendrix R.W."/>
        </authorList>
    </citation>
    <scope>NUCLEOTIDE SEQUENCE [LARGE SCALE GENOMIC DNA]</scope>
    <source>
        <strain evidence="1">G</strain>
    </source>
</reference>
<dbReference type="EMBL" id="JN638751">
    <property type="protein sequence ID" value="AEO93662.1"/>
    <property type="molecule type" value="Genomic_DNA"/>
</dbReference>
<accession>G3MAE5</accession>
<sequence length="288" mass="33900">MKDLLINAGRSSTQIFEEIMNNNVYSSKSFKVDLKDNKVHVAIKDEKNTSKYIEYVASNIASFILNFIEPKMIRDEVELECLDLFDEEIEENIVEKVEWALLHKNEQIRQTYFLNMKNDIFDGLVSHGMFNLFGFLNFRLNDRRLEIKEYISIALEDYFSDENEEQFISLIKRIVSIQKSQIDVINLILLETNKYELITGDNKRVDIEDVEKILDEYSYDEPVEQLHLILSVLMTLVPENIVIHMSKKQNPYIVQTLKKIFPTKTSTCESCDLCENMKILREEEDNLK</sequence>
<keyword evidence="2" id="KW-1185">Reference proteome</keyword>
<dbReference type="GeneID" id="18563618"/>
<name>G3MAE5_9CAUD</name>
<protein>
    <submittedName>
        <fullName evidence="1">Gp404</fullName>
    </submittedName>
</protein>
<dbReference type="InterPro" id="IPR014199">
    <property type="entry name" value="Spore_YtxC"/>
</dbReference>
<evidence type="ECO:0000313" key="1">
    <source>
        <dbReference type="EMBL" id="AEO93662.1"/>
    </source>
</evidence>
<dbReference type="KEGG" id="vg:18563618"/>
<gene>
    <name evidence="1" type="primary">404</name>
    <name evidence="1" type="ORF">G_404</name>
</gene>
<proteinExistence type="predicted"/>
<dbReference type="Pfam" id="PF08812">
    <property type="entry name" value="YtxC"/>
    <property type="match status" value="1"/>
</dbReference>
<organism evidence="1 2">
    <name type="scientific">Bacillus phage G</name>
    <dbReference type="NCBI Taxonomy" id="2884420"/>
    <lineage>
        <taxon>Viruses</taxon>
        <taxon>Duplodnaviria</taxon>
        <taxon>Heunggongvirae</taxon>
        <taxon>Uroviricota</taxon>
        <taxon>Caudoviricetes</taxon>
        <taxon>Donellivirus</taxon>
        <taxon>Donellivirus gee</taxon>
    </lineage>
</organism>
<dbReference type="Proteomes" id="UP000009273">
    <property type="component" value="Segment"/>
</dbReference>